<gene>
    <name evidence="3" type="primary">pimB_1</name>
    <name evidence="3" type="ORF">V22_00910</name>
</gene>
<dbReference type="KEGG" id="chya:V22_00910"/>
<dbReference type="Proteomes" id="UP000319976">
    <property type="component" value="Chromosome"/>
</dbReference>
<evidence type="ECO:0000259" key="2">
    <source>
        <dbReference type="Pfam" id="PF13439"/>
    </source>
</evidence>
<dbReference type="Pfam" id="PF13439">
    <property type="entry name" value="Glyco_transf_4"/>
    <property type="match status" value="1"/>
</dbReference>
<dbReference type="GO" id="GO:0016758">
    <property type="term" value="F:hexosyltransferase activity"/>
    <property type="evidence" value="ECO:0007669"/>
    <property type="project" value="TreeGrafter"/>
</dbReference>
<proteinExistence type="predicted"/>
<keyword evidence="3" id="KW-0808">Transferase</keyword>
<dbReference type="OrthoDB" id="73743at2"/>
<organism evidence="3 4">
    <name type="scientific">Calycomorphotria hydatis</name>
    <dbReference type="NCBI Taxonomy" id="2528027"/>
    <lineage>
        <taxon>Bacteria</taxon>
        <taxon>Pseudomonadati</taxon>
        <taxon>Planctomycetota</taxon>
        <taxon>Planctomycetia</taxon>
        <taxon>Planctomycetales</taxon>
        <taxon>Planctomycetaceae</taxon>
        <taxon>Calycomorphotria</taxon>
    </lineage>
</organism>
<sequence>MTELPENLVTEDGECPRLPRKTLLLTEIFPPRVGGSGNWLWEMYRRLDPTSVVVVAGETEGADEFDREAPLSIQRFPLTLQDTGGFSPGGFGNYWSLARRLARLCREEQIEEIHCARVLPEGWVAWWVKQFTGIPFRCFAHGEEVNLPRGSEKGVMSSRQHRLMAKLVLGATHGMIANSVNTAGILKLDWGLPSSKVFVVHPGVDTEFFTPAERDPVIRDQLGWSLRPVILTVGRLQRRKGHDKLIEALPQIRERLPDVLYAIVGDGEERERLQQLVEQHGVTGNVKFHGALRDKKLLHCYQQCDLFVLPNRAVGSDIEGFGMVLLEAQACGKAVIAGDSGGTREALSLDETGLLTDASRSTTLAEVVLKLLTDKKSRQQLETAARPWVESRFSWDAVVNRFVAVVGGETKSGIMNSV</sequence>
<feature type="domain" description="Glycosyltransferase subfamily 4-like N-terminal" evidence="2">
    <location>
        <begin position="33"/>
        <end position="207"/>
    </location>
</feature>
<dbReference type="RefSeq" id="WP_145258765.1">
    <property type="nucleotide sequence ID" value="NZ_CP036316.1"/>
</dbReference>
<keyword evidence="3" id="KW-0328">Glycosyltransferase</keyword>
<feature type="domain" description="Glycosyl transferase family 1" evidence="1">
    <location>
        <begin position="221"/>
        <end position="386"/>
    </location>
</feature>
<dbReference type="InterPro" id="IPR050194">
    <property type="entry name" value="Glycosyltransferase_grp1"/>
</dbReference>
<dbReference type="Gene3D" id="3.40.50.2000">
    <property type="entry name" value="Glycogen Phosphorylase B"/>
    <property type="match status" value="2"/>
</dbReference>
<reference evidence="3 4" key="1">
    <citation type="submission" date="2019-02" db="EMBL/GenBank/DDBJ databases">
        <title>Deep-cultivation of Planctomycetes and their phenomic and genomic characterization uncovers novel biology.</title>
        <authorList>
            <person name="Wiegand S."/>
            <person name="Jogler M."/>
            <person name="Boedeker C."/>
            <person name="Pinto D."/>
            <person name="Vollmers J."/>
            <person name="Rivas-Marin E."/>
            <person name="Kohn T."/>
            <person name="Peeters S.H."/>
            <person name="Heuer A."/>
            <person name="Rast P."/>
            <person name="Oberbeckmann S."/>
            <person name="Bunk B."/>
            <person name="Jeske O."/>
            <person name="Meyerdierks A."/>
            <person name="Storesund J.E."/>
            <person name="Kallscheuer N."/>
            <person name="Luecker S."/>
            <person name="Lage O.M."/>
            <person name="Pohl T."/>
            <person name="Merkel B.J."/>
            <person name="Hornburger P."/>
            <person name="Mueller R.-W."/>
            <person name="Bruemmer F."/>
            <person name="Labrenz M."/>
            <person name="Spormann A.M."/>
            <person name="Op den Camp H."/>
            <person name="Overmann J."/>
            <person name="Amann R."/>
            <person name="Jetten M.S.M."/>
            <person name="Mascher T."/>
            <person name="Medema M.H."/>
            <person name="Devos D.P."/>
            <person name="Kaster A.-K."/>
            <person name="Ovreas L."/>
            <person name="Rohde M."/>
            <person name="Galperin M.Y."/>
            <person name="Jogler C."/>
        </authorList>
    </citation>
    <scope>NUCLEOTIDE SEQUENCE [LARGE SCALE GENOMIC DNA]</scope>
    <source>
        <strain evidence="3 4">V22</strain>
    </source>
</reference>
<dbReference type="AlphaFoldDB" id="A0A517T3D9"/>
<accession>A0A517T3D9</accession>
<keyword evidence="4" id="KW-1185">Reference proteome</keyword>
<dbReference type="EMBL" id="CP036316">
    <property type="protein sequence ID" value="QDT62893.1"/>
    <property type="molecule type" value="Genomic_DNA"/>
</dbReference>
<dbReference type="InterPro" id="IPR001296">
    <property type="entry name" value="Glyco_trans_1"/>
</dbReference>
<evidence type="ECO:0000313" key="3">
    <source>
        <dbReference type="EMBL" id="QDT62893.1"/>
    </source>
</evidence>
<name>A0A517T3D9_9PLAN</name>
<evidence type="ECO:0000259" key="1">
    <source>
        <dbReference type="Pfam" id="PF00534"/>
    </source>
</evidence>
<dbReference type="Pfam" id="PF00534">
    <property type="entry name" value="Glycos_transf_1"/>
    <property type="match status" value="1"/>
</dbReference>
<dbReference type="CDD" id="cd03801">
    <property type="entry name" value="GT4_PimA-like"/>
    <property type="match status" value="1"/>
</dbReference>
<dbReference type="PANTHER" id="PTHR45947">
    <property type="entry name" value="SULFOQUINOVOSYL TRANSFERASE SQD2"/>
    <property type="match status" value="1"/>
</dbReference>
<protein>
    <submittedName>
        <fullName evidence="3">GDP-mannose-dependent alpha-(1-6)-phosphatidylinositol monomannoside mannosyltransferase</fullName>
    </submittedName>
</protein>
<dbReference type="InterPro" id="IPR028098">
    <property type="entry name" value="Glyco_trans_4-like_N"/>
</dbReference>
<dbReference type="SUPFAM" id="SSF53756">
    <property type="entry name" value="UDP-Glycosyltransferase/glycogen phosphorylase"/>
    <property type="match status" value="1"/>
</dbReference>
<evidence type="ECO:0000313" key="4">
    <source>
        <dbReference type="Proteomes" id="UP000319976"/>
    </source>
</evidence>
<dbReference type="PANTHER" id="PTHR45947:SF3">
    <property type="entry name" value="SULFOQUINOVOSYL TRANSFERASE SQD2"/>
    <property type="match status" value="1"/>
</dbReference>